<comment type="caution">
    <text evidence="12">The sequence shown here is derived from an EMBL/GenBank/DDBJ whole genome shotgun (WGS) entry which is preliminary data.</text>
</comment>
<evidence type="ECO:0000256" key="5">
    <source>
        <dbReference type="ARBA" id="ARBA00022729"/>
    </source>
</evidence>
<dbReference type="GO" id="GO:0043235">
    <property type="term" value="C:receptor complex"/>
    <property type="evidence" value="ECO:0007669"/>
    <property type="project" value="TreeGrafter"/>
</dbReference>
<dbReference type="Gene3D" id="1.10.220.110">
    <property type="entry name" value="GDNF binding domain"/>
    <property type="match status" value="1"/>
</dbReference>
<dbReference type="GO" id="GO:0007169">
    <property type="term" value="P:cell surface receptor protein tyrosine kinase signaling pathway"/>
    <property type="evidence" value="ECO:0007669"/>
    <property type="project" value="UniProtKB-ARBA"/>
</dbReference>
<evidence type="ECO:0000256" key="6">
    <source>
        <dbReference type="ARBA" id="ARBA00023136"/>
    </source>
</evidence>
<comment type="similarity">
    <text evidence="2">Belongs to the GDNFR family.</text>
</comment>
<dbReference type="EMBL" id="SWLE01000017">
    <property type="protein sequence ID" value="TNM89788.1"/>
    <property type="molecule type" value="Genomic_DNA"/>
</dbReference>
<keyword evidence="8" id="KW-0325">Glycoprotein</keyword>
<evidence type="ECO:0000256" key="9">
    <source>
        <dbReference type="ARBA" id="ARBA00023288"/>
    </source>
</evidence>
<dbReference type="FunFam" id="1.10.220.110:FF:000001">
    <property type="entry name" value="GDNF family receptor alpha"/>
    <property type="match status" value="1"/>
</dbReference>
<dbReference type="Proteomes" id="UP000516260">
    <property type="component" value="Chromosome 4"/>
</dbReference>
<dbReference type="InterPro" id="IPR003438">
    <property type="entry name" value="GDNF_rcpt"/>
</dbReference>
<dbReference type="SMART" id="SM00907">
    <property type="entry name" value="GDNF"/>
    <property type="match status" value="3"/>
</dbReference>
<reference evidence="12 13" key="1">
    <citation type="submission" date="2019-04" db="EMBL/GenBank/DDBJ databases">
        <title>The sequence and de novo assembly of Takifugu bimaculatus genome using PacBio and Hi-C technologies.</title>
        <authorList>
            <person name="Xu P."/>
            <person name="Liu B."/>
            <person name="Zhou Z."/>
        </authorList>
    </citation>
    <scope>NUCLEOTIDE SEQUENCE [LARGE SCALE GENOMIC DNA]</scope>
    <source>
        <strain evidence="12">TB-2018</strain>
        <tissue evidence="12">Muscle</tissue>
    </source>
</reference>
<keyword evidence="3" id="KW-1003">Cell membrane</keyword>
<evidence type="ECO:0000256" key="2">
    <source>
        <dbReference type="ARBA" id="ARBA00005961"/>
    </source>
</evidence>
<keyword evidence="7" id="KW-0675">Receptor</keyword>
<keyword evidence="13" id="KW-1185">Reference proteome</keyword>
<evidence type="ECO:0000256" key="8">
    <source>
        <dbReference type="ARBA" id="ARBA00023180"/>
    </source>
</evidence>
<protein>
    <recommendedName>
        <fullName evidence="11">GDNF/GAS1 domain-containing protein</fullName>
    </recommendedName>
</protein>
<sequence>MKSVAVWMCVHTFLLLIDEGDVSRVGPSPLSVSLVRHSPGAPHSSGPGAHSEWVDCIQASEMCNQNPNCSSRYRVMRQCLVGKEKDAMLDNNRECQAALEVLLGSPLYDCRCKRGMKKELQCLQNYWTIHMGLGDGGDVADSSPYEPVAANRQPDTFRLASISSGMLTVAPKGFNCLDPEKNCNPCLDAVKACNLNGSCKRQRSTFIGICIKEDPNRGETCSRKRCHKALRSFLDRVPPEFSHRLLFCPCQTEGCAERRRQTIVPDCSYNDKDKPNCLELRTLCRQDSLCRSRLADYTENCRVSAHTTSTCPNQDNHQACLSSYARLIGTDMTPNYVDNSFSNWTISPWCTCEGSGNQEEECYNFLRFFTENTCLRNAVQAFGYGADNTQNKNGSLAAPSVMGKPGSDWTTATSEPALVTTPTFPEPRGSGLGKTGGLSEDHAVCLGANLWALVAGLASALLTAQQAS</sequence>
<feature type="signal peptide" evidence="10">
    <location>
        <begin position="1"/>
        <end position="22"/>
    </location>
</feature>
<accession>A0A4Z2BDN3</accession>
<dbReference type="Pfam" id="PF02351">
    <property type="entry name" value="GDNF"/>
    <property type="match status" value="3"/>
</dbReference>
<evidence type="ECO:0000256" key="1">
    <source>
        <dbReference type="ARBA" id="ARBA00004609"/>
    </source>
</evidence>
<evidence type="ECO:0000259" key="11">
    <source>
        <dbReference type="SMART" id="SM00907"/>
    </source>
</evidence>
<organism evidence="12 13">
    <name type="scientific">Takifugu bimaculatus</name>
    <dbReference type="NCBI Taxonomy" id="433685"/>
    <lineage>
        <taxon>Eukaryota</taxon>
        <taxon>Metazoa</taxon>
        <taxon>Chordata</taxon>
        <taxon>Craniata</taxon>
        <taxon>Vertebrata</taxon>
        <taxon>Euteleostomi</taxon>
        <taxon>Actinopterygii</taxon>
        <taxon>Neopterygii</taxon>
        <taxon>Teleostei</taxon>
        <taxon>Neoteleostei</taxon>
        <taxon>Acanthomorphata</taxon>
        <taxon>Eupercaria</taxon>
        <taxon>Tetraodontiformes</taxon>
        <taxon>Tetradontoidea</taxon>
        <taxon>Tetraodontidae</taxon>
        <taxon>Takifugu</taxon>
    </lineage>
</organism>
<name>A0A4Z2BDN3_9TELE</name>
<keyword evidence="4" id="KW-0336">GPI-anchor</keyword>
<dbReference type="InterPro" id="IPR016017">
    <property type="entry name" value="GDNF/GAS1"/>
</dbReference>
<keyword evidence="9" id="KW-0449">Lipoprotein</keyword>
<keyword evidence="6" id="KW-0472">Membrane</keyword>
<dbReference type="PANTHER" id="PTHR10269">
    <property type="entry name" value="GDNF RECEPTOR ALPHA"/>
    <property type="match status" value="1"/>
</dbReference>
<dbReference type="SUPFAM" id="SSF110035">
    <property type="entry name" value="GDNF receptor-like"/>
    <property type="match status" value="2"/>
</dbReference>
<evidence type="ECO:0000256" key="10">
    <source>
        <dbReference type="SAM" id="SignalP"/>
    </source>
</evidence>
<feature type="domain" description="GDNF/GAS1" evidence="11">
    <location>
        <begin position="56"/>
        <end position="134"/>
    </location>
</feature>
<dbReference type="GO" id="GO:0009897">
    <property type="term" value="C:external side of plasma membrane"/>
    <property type="evidence" value="ECO:0007669"/>
    <property type="project" value="TreeGrafter"/>
</dbReference>
<dbReference type="GO" id="GO:0007399">
    <property type="term" value="P:nervous system development"/>
    <property type="evidence" value="ECO:0007669"/>
    <property type="project" value="TreeGrafter"/>
</dbReference>
<gene>
    <name evidence="12" type="ORF">fugu_004022</name>
</gene>
<dbReference type="PRINTS" id="PR01316">
    <property type="entry name" value="GDNFRECEPTOR"/>
</dbReference>
<evidence type="ECO:0000256" key="4">
    <source>
        <dbReference type="ARBA" id="ARBA00022622"/>
    </source>
</evidence>
<dbReference type="InterPro" id="IPR037193">
    <property type="entry name" value="GDNF_alpha"/>
</dbReference>
<evidence type="ECO:0000313" key="12">
    <source>
        <dbReference type="EMBL" id="TNM89788.1"/>
    </source>
</evidence>
<proteinExistence type="inferred from homology"/>
<evidence type="ECO:0000256" key="7">
    <source>
        <dbReference type="ARBA" id="ARBA00023170"/>
    </source>
</evidence>
<evidence type="ECO:0000256" key="3">
    <source>
        <dbReference type="ARBA" id="ARBA00022475"/>
    </source>
</evidence>
<keyword evidence="5 10" id="KW-0732">Signal</keyword>
<dbReference type="AlphaFoldDB" id="A0A4Z2BDN3"/>
<feature type="domain" description="GDNF/GAS1" evidence="11">
    <location>
        <begin position="186"/>
        <end position="267"/>
    </location>
</feature>
<dbReference type="GO" id="GO:0038023">
    <property type="term" value="F:signaling receptor activity"/>
    <property type="evidence" value="ECO:0007669"/>
    <property type="project" value="InterPro"/>
</dbReference>
<feature type="domain" description="GDNF/GAS1" evidence="11">
    <location>
        <begin position="277"/>
        <end position="374"/>
    </location>
</feature>
<comment type="subcellular location">
    <subcellularLocation>
        <location evidence="1">Cell membrane</location>
        <topology evidence="1">Lipid-anchor</topology>
        <topology evidence="1">GPI-anchor</topology>
    </subcellularLocation>
</comment>
<feature type="chain" id="PRO_5021204763" description="GDNF/GAS1 domain-containing protein" evidence="10">
    <location>
        <begin position="23"/>
        <end position="468"/>
    </location>
</feature>
<evidence type="ECO:0000313" key="13">
    <source>
        <dbReference type="Proteomes" id="UP000516260"/>
    </source>
</evidence>
<dbReference type="PANTHER" id="PTHR10269:SF4">
    <property type="entry name" value="GDNF FAMILY RECEPTOR ALPHA-2"/>
    <property type="match status" value="1"/>
</dbReference>